<comment type="subcellular location">
    <subcellularLocation>
        <location evidence="1">Membrane</location>
        <topology evidence="1">Multi-pass membrane protein</topology>
    </subcellularLocation>
</comment>
<dbReference type="EMBL" id="BMFV01000066">
    <property type="protein sequence ID" value="GGH89070.1"/>
    <property type="molecule type" value="Genomic_DNA"/>
</dbReference>
<evidence type="ECO:0000259" key="6">
    <source>
        <dbReference type="Pfam" id="PF01578"/>
    </source>
</evidence>
<dbReference type="RefSeq" id="WP_188499436.1">
    <property type="nucleotide sequence ID" value="NZ_BMFV01000066.1"/>
</dbReference>
<reference evidence="7" key="1">
    <citation type="journal article" date="2014" name="Int. J. Syst. Evol. Microbiol.">
        <title>Complete genome sequence of Corynebacterium casei LMG S-19264T (=DSM 44701T), isolated from a smear-ripened cheese.</title>
        <authorList>
            <consortium name="US DOE Joint Genome Institute (JGI-PGF)"/>
            <person name="Walter F."/>
            <person name="Albersmeier A."/>
            <person name="Kalinowski J."/>
            <person name="Ruckert C."/>
        </authorList>
    </citation>
    <scope>NUCLEOTIDE SEQUENCE</scope>
    <source>
        <strain evidence="7">CGMCC 1.12777</strain>
    </source>
</reference>
<reference evidence="7" key="2">
    <citation type="submission" date="2020-09" db="EMBL/GenBank/DDBJ databases">
        <authorList>
            <person name="Sun Q."/>
            <person name="Zhou Y."/>
        </authorList>
    </citation>
    <scope>NUCLEOTIDE SEQUENCE</scope>
    <source>
        <strain evidence="7">CGMCC 1.12777</strain>
    </source>
</reference>
<dbReference type="PANTHER" id="PTHR30071">
    <property type="entry name" value="HEME EXPORTER PROTEIN C"/>
    <property type="match status" value="1"/>
</dbReference>
<feature type="transmembrane region" description="Helical" evidence="5">
    <location>
        <begin position="213"/>
        <end position="232"/>
    </location>
</feature>
<dbReference type="GO" id="GO:0005886">
    <property type="term" value="C:plasma membrane"/>
    <property type="evidence" value="ECO:0007669"/>
    <property type="project" value="TreeGrafter"/>
</dbReference>
<accession>A0A8J3A0L1</accession>
<dbReference type="GO" id="GO:0020037">
    <property type="term" value="F:heme binding"/>
    <property type="evidence" value="ECO:0007669"/>
    <property type="project" value="InterPro"/>
</dbReference>
<dbReference type="GO" id="GO:0017004">
    <property type="term" value="P:cytochrome complex assembly"/>
    <property type="evidence" value="ECO:0007669"/>
    <property type="project" value="InterPro"/>
</dbReference>
<dbReference type="PANTHER" id="PTHR30071:SF15">
    <property type="entry name" value="PROTEIN HEMX"/>
    <property type="match status" value="1"/>
</dbReference>
<keyword evidence="3 5" id="KW-1133">Transmembrane helix</keyword>
<evidence type="ECO:0000256" key="5">
    <source>
        <dbReference type="SAM" id="Phobius"/>
    </source>
</evidence>
<sequence length="271" mass="31444">MMSWLYDLTVSVYAACVCGFFIDFLQTNRKAQRMAFWLLSIVWMLQLSIFVVKVSHTEVFPILTPLDTLFFVSWIIISASLILTRFFKLHFFGFFANIVGFPIMVLTLFQTNDQVAPILGGRLMSDLLVIHITIALLAYAIFAISFILSLMYLVEYTLLKNKKWDRRLIRFDSLTRLEKGTFYCNVLGVPLLLISLILGIIRASTVFTQLNWFDPKIIGSFLVFIAYCYYLYLRLGKNLYGKPLLFWNIIAFLLVLINVFLSEVLTGFHLW</sequence>
<feature type="transmembrane region" description="Helical" evidence="5">
    <location>
        <begin position="91"/>
        <end position="109"/>
    </location>
</feature>
<gene>
    <name evidence="7" type="primary">hemX</name>
    <name evidence="7" type="ORF">GCM10007096_42830</name>
</gene>
<feature type="transmembrane region" description="Helical" evidence="5">
    <location>
        <begin position="62"/>
        <end position="84"/>
    </location>
</feature>
<evidence type="ECO:0000313" key="8">
    <source>
        <dbReference type="Proteomes" id="UP000656813"/>
    </source>
</evidence>
<feature type="domain" description="Cytochrome c assembly protein" evidence="6">
    <location>
        <begin position="68"/>
        <end position="269"/>
    </location>
</feature>
<keyword evidence="2 5" id="KW-0812">Transmembrane</keyword>
<feature type="transmembrane region" description="Helical" evidence="5">
    <location>
        <begin position="244"/>
        <end position="261"/>
    </location>
</feature>
<keyword evidence="4 5" id="KW-0472">Membrane</keyword>
<dbReference type="InterPro" id="IPR002541">
    <property type="entry name" value="Cyt_c_assembly"/>
</dbReference>
<evidence type="ECO:0000256" key="3">
    <source>
        <dbReference type="ARBA" id="ARBA00022989"/>
    </source>
</evidence>
<dbReference type="AlphaFoldDB" id="A0A8J3A0L1"/>
<dbReference type="Pfam" id="PF01578">
    <property type="entry name" value="Cytochrom_C_asm"/>
    <property type="match status" value="1"/>
</dbReference>
<keyword evidence="8" id="KW-1185">Reference proteome</keyword>
<name>A0A8J3A0L1_9BACL</name>
<feature type="transmembrane region" description="Helical" evidence="5">
    <location>
        <begin position="180"/>
        <end position="201"/>
    </location>
</feature>
<proteinExistence type="predicted"/>
<organism evidence="7 8">
    <name type="scientific">Pullulanibacillus pueri</name>
    <dbReference type="NCBI Taxonomy" id="1437324"/>
    <lineage>
        <taxon>Bacteria</taxon>
        <taxon>Bacillati</taxon>
        <taxon>Bacillota</taxon>
        <taxon>Bacilli</taxon>
        <taxon>Bacillales</taxon>
        <taxon>Sporolactobacillaceae</taxon>
        <taxon>Pullulanibacillus</taxon>
    </lineage>
</organism>
<evidence type="ECO:0000256" key="2">
    <source>
        <dbReference type="ARBA" id="ARBA00022692"/>
    </source>
</evidence>
<comment type="caution">
    <text evidence="7">The sequence shown here is derived from an EMBL/GenBank/DDBJ whole genome shotgun (WGS) entry which is preliminary data.</text>
</comment>
<evidence type="ECO:0000256" key="4">
    <source>
        <dbReference type="ARBA" id="ARBA00023136"/>
    </source>
</evidence>
<evidence type="ECO:0000256" key="1">
    <source>
        <dbReference type="ARBA" id="ARBA00004141"/>
    </source>
</evidence>
<feature type="transmembrane region" description="Helical" evidence="5">
    <location>
        <begin position="129"/>
        <end position="159"/>
    </location>
</feature>
<evidence type="ECO:0000313" key="7">
    <source>
        <dbReference type="EMBL" id="GGH89070.1"/>
    </source>
</evidence>
<feature type="transmembrane region" description="Helical" evidence="5">
    <location>
        <begin position="36"/>
        <end position="56"/>
    </location>
</feature>
<dbReference type="Proteomes" id="UP000656813">
    <property type="component" value="Unassembled WGS sequence"/>
</dbReference>
<dbReference type="InterPro" id="IPR045062">
    <property type="entry name" value="Cyt_c_biogenesis_CcsA/CcmC"/>
</dbReference>
<feature type="transmembrane region" description="Helical" evidence="5">
    <location>
        <begin position="6"/>
        <end position="24"/>
    </location>
</feature>
<protein>
    <submittedName>
        <fullName evidence="7">Cytochrome c assembly protein</fullName>
    </submittedName>
</protein>